<dbReference type="EMBL" id="BGPR01000169">
    <property type="protein sequence ID" value="GBM01403.1"/>
    <property type="molecule type" value="Genomic_DNA"/>
</dbReference>
<reference evidence="1 2" key="1">
    <citation type="journal article" date="2019" name="Sci. Rep.">
        <title>Orb-weaving spider Araneus ventricosus genome elucidates the spidroin gene catalogue.</title>
        <authorList>
            <person name="Kono N."/>
            <person name="Nakamura H."/>
            <person name="Ohtoshi R."/>
            <person name="Moran D.A.P."/>
            <person name="Shinohara A."/>
            <person name="Yoshida Y."/>
            <person name="Fujiwara M."/>
            <person name="Mori M."/>
            <person name="Tomita M."/>
            <person name="Arakawa K."/>
        </authorList>
    </citation>
    <scope>NUCLEOTIDE SEQUENCE [LARGE SCALE GENOMIC DNA]</scope>
</reference>
<protein>
    <submittedName>
        <fullName evidence="1">Uncharacterized protein</fullName>
    </submittedName>
</protein>
<proteinExistence type="predicted"/>
<organism evidence="1 2">
    <name type="scientific">Araneus ventricosus</name>
    <name type="common">Orbweaver spider</name>
    <name type="synonym">Epeira ventricosa</name>
    <dbReference type="NCBI Taxonomy" id="182803"/>
    <lineage>
        <taxon>Eukaryota</taxon>
        <taxon>Metazoa</taxon>
        <taxon>Ecdysozoa</taxon>
        <taxon>Arthropoda</taxon>
        <taxon>Chelicerata</taxon>
        <taxon>Arachnida</taxon>
        <taxon>Araneae</taxon>
        <taxon>Araneomorphae</taxon>
        <taxon>Entelegynae</taxon>
        <taxon>Araneoidea</taxon>
        <taxon>Araneidae</taxon>
        <taxon>Araneus</taxon>
    </lineage>
</organism>
<accession>A0A4Y2CAQ2</accession>
<name>A0A4Y2CAQ2_ARAVE</name>
<sequence length="113" mass="12474">MATVAQVLSHVYHLLLGPSRLASVVLYKNLPYGRMEWKCFNGQDPLLSFVSNIESALERPLSGSFRRAGQVVFCGTLQKFTLRLNGAEMPSWTRPLLSGVSNIEEVAVGYSSI</sequence>
<dbReference type="Proteomes" id="UP000499080">
    <property type="component" value="Unassembled WGS sequence"/>
</dbReference>
<dbReference type="AlphaFoldDB" id="A0A4Y2CAQ2"/>
<comment type="caution">
    <text evidence="1">The sequence shown here is derived from an EMBL/GenBank/DDBJ whole genome shotgun (WGS) entry which is preliminary data.</text>
</comment>
<gene>
    <name evidence="1" type="ORF">AVEN_236222_1</name>
</gene>
<keyword evidence="2" id="KW-1185">Reference proteome</keyword>
<evidence type="ECO:0000313" key="1">
    <source>
        <dbReference type="EMBL" id="GBM01403.1"/>
    </source>
</evidence>
<evidence type="ECO:0000313" key="2">
    <source>
        <dbReference type="Proteomes" id="UP000499080"/>
    </source>
</evidence>